<comment type="caution">
    <text evidence="2">The sequence shown here is derived from an EMBL/GenBank/DDBJ whole genome shotgun (WGS) entry which is preliminary data.</text>
</comment>
<accession>A0A0V0QSL4</accession>
<protein>
    <submittedName>
        <fullName evidence="2">Uncharacterized protein</fullName>
    </submittedName>
</protein>
<evidence type="ECO:0000313" key="3">
    <source>
        <dbReference type="Proteomes" id="UP000054937"/>
    </source>
</evidence>
<dbReference type="Proteomes" id="UP000054937">
    <property type="component" value="Unassembled WGS sequence"/>
</dbReference>
<evidence type="ECO:0000256" key="1">
    <source>
        <dbReference type="SAM" id="Coils"/>
    </source>
</evidence>
<dbReference type="EMBL" id="LDAU01000110">
    <property type="protein sequence ID" value="KRX05149.1"/>
    <property type="molecule type" value="Genomic_DNA"/>
</dbReference>
<sequence>MIQNTDSQQLQNKREQFQVDIRNDSRKAILERRRQRFNTQNIQAKLSNNEIFKQLKNNNQGLDEEEAKENTSYDQAQINVENILQAIEQQINMYTKLKQNFSSLNQDQYLELTNILANLVGLTYNSGKQLIFPLFQIN</sequence>
<dbReference type="AlphaFoldDB" id="A0A0V0QSL4"/>
<proteinExistence type="predicted"/>
<organism evidence="2 3">
    <name type="scientific">Pseudocohnilembus persalinus</name>
    <name type="common">Ciliate</name>
    <dbReference type="NCBI Taxonomy" id="266149"/>
    <lineage>
        <taxon>Eukaryota</taxon>
        <taxon>Sar</taxon>
        <taxon>Alveolata</taxon>
        <taxon>Ciliophora</taxon>
        <taxon>Intramacronucleata</taxon>
        <taxon>Oligohymenophorea</taxon>
        <taxon>Scuticociliatia</taxon>
        <taxon>Philasterida</taxon>
        <taxon>Pseudocohnilembidae</taxon>
        <taxon>Pseudocohnilembus</taxon>
    </lineage>
</organism>
<keyword evidence="1" id="KW-0175">Coiled coil</keyword>
<dbReference type="InParanoid" id="A0A0V0QSL4"/>
<gene>
    <name evidence="2" type="ORF">PPERSA_06783</name>
</gene>
<name>A0A0V0QSL4_PSEPJ</name>
<keyword evidence="3" id="KW-1185">Reference proteome</keyword>
<evidence type="ECO:0000313" key="2">
    <source>
        <dbReference type="EMBL" id="KRX05149.1"/>
    </source>
</evidence>
<feature type="coiled-coil region" evidence="1">
    <location>
        <begin position="73"/>
        <end position="100"/>
    </location>
</feature>
<reference evidence="2 3" key="1">
    <citation type="journal article" date="2015" name="Sci. Rep.">
        <title>Genome of the facultative scuticociliatosis pathogen Pseudocohnilembus persalinus provides insight into its virulence through horizontal gene transfer.</title>
        <authorList>
            <person name="Xiong J."/>
            <person name="Wang G."/>
            <person name="Cheng J."/>
            <person name="Tian M."/>
            <person name="Pan X."/>
            <person name="Warren A."/>
            <person name="Jiang C."/>
            <person name="Yuan D."/>
            <person name="Miao W."/>
        </authorList>
    </citation>
    <scope>NUCLEOTIDE SEQUENCE [LARGE SCALE GENOMIC DNA]</scope>
    <source>
        <strain evidence="2">36N120E</strain>
    </source>
</reference>